<dbReference type="STRING" id="393595.ABO_2625"/>
<name>Q0VL75_ALCBS</name>
<dbReference type="eggNOG" id="COG1752">
    <property type="taxonomic scope" value="Bacteria"/>
</dbReference>
<dbReference type="Proteomes" id="UP000008871">
    <property type="component" value="Chromosome"/>
</dbReference>
<proteinExistence type="predicted"/>
<gene>
    <name evidence="1" type="ordered locus">ABO_2625</name>
</gene>
<dbReference type="InterPro" id="IPR016035">
    <property type="entry name" value="Acyl_Trfase/lysoPLipase"/>
</dbReference>
<evidence type="ECO:0000313" key="2">
    <source>
        <dbReference type="Proteomes" id="UP000008871"/>
    </source>
</evidence>
<dbReference type="KEGG" id="abo:ABO_2625"/>
<accession>Q0VL75</accession>
<dbReference type="AlphaFoldDB" id="Q0VL75"/>
<keyword evidence="2" id="KW-1185">Reference proteome</keyword>
<evidence type="ECO:0000313" key="1">
    <source>
        <dbReference type="EMBL" id="CAL18073.1"/>
    </source>
</evidence>
<dbReference type="HOGENOM" id="CLU_813289_0_0_6"/>
<reference evidence="1 2" key="1">
    <citation type="journal article" date="2006" name="Nat. Biotechnol.">
        <title>Genome sequence of the ubiquitous hydrocarbon-degrading marine bacterium Alcanivorax borkumensis.</title>
        <authorList>
            <person name="Schneiker S."/>
            <person name="Martins dos Santos V.A.P."/>
            <person name="Bartels D."/>
            <person name="Bekel T."/>
            <person name="Brecht M."/>
            <person name="Buhrmester J."/>
            <person name="Chernikova T.N."/>
            <person name="Denaro R."/>
            <person name="Ferrer M."/>
            <person name="Gertler C."/>
            <person name="Goesmann A."/>
            <person name="Golyshina O.V."/>
            <person name="Kaminski F."/>
            <person name="Khachane A.N."/>
            <person name="Lang S."/>
            <person name="Linke B."/>
            <person name="McHardy A.C."/>
            <person name="Meyer F."/>
            <person name="Nechitaylo T."/>
            <person name="Puehler A."/>
            <person name="Regenhardt D."/>
            <person name="Rupp O."/>
            <person name="Sabirova J.S."/>
            <person name="Selbitschka W."/>
            <person name="Yakimov M.M."/>
            <person name="Timmis K.N."/>
            <person name="Vorhoelter F.-J."/>
            <person name="Weidner S."/>
            <person name="Kaiser O."/>
            <person name="Golyshin P.N."/>
        </authorList>
    </citation>
    <scope>NUCLEOTIDE SEQUENCE [LARGE SCALE GENOMIC DNA]</scope>
    <source>
        <strain evidence="2">ATCC 700651 / DSM 11573 / NCIMB 13689 / SK2</strain>
    </source>
</reference>
<dbReference type="SUPFAM" id="SSF52151">
    <property type="entry name" value="FabD/lysophospholipase-like"/>
    <property type="match status" value="1"/>
</dbReference>
<organism evidence="1 2">
    <name type="scientific">Alcanivorax borkumensis (strain ATCC 700651 / DSM 11573 / NCIMB 13689 / SK2)</name>
    <dbReference type="NCBI Taxonomy" id="393595"/>
    <lineage>
        <taxon>Bacteria</taxon>
        <taxon>Pseudomonadati</taxon>
        <taxon>Pseudomonadota</taxon>
        <taxon>Gammaproteobacteria</taxon>
        <taxon>Oceanospirillales</taxon>
        <taxon>Alcanivoracaceae</taxon>
        <taxon>Alcanivorax</taxon>
    </lineage>
</organism>
<sequence>MRRYWVVSIHTSAPALSLRAGSAAIAHLREHGLRAADVDIVPGAAGGPKALGINGLDQAVFGDFLPTAPRPRTLIGASIGSWRFAAITMGDAREGLARLAALYTQQRFPKGITAKEISLRCAQMLSELLQDRDQRILHNPDYRLVIVMTRSRGLMARQGGLGLGLGLAGLIGTNLFSRRAIGWFMERALVYPQGDALPLGELNDFTTHHVNLRADNVRAALLASAAIPMVLDGVTGLPGAPDGVYRDGGLVDYHLDLPYQSEGIVLFPHFTDRVIPGWFDKPLRWRNGDPQRLRNLLLVTPSRDYLARLPHGKLPDRTDFKQYRGNDAGREAYWRKAVAESQHLGDEFLELVETGKLVDRLHPL</sequence>
<dbReference type="EMBL" id="AM286690">
    <property type="protein sequence ID" value="CAL18073.1"/>
    <property type="molecule type" value="Genomic_DNA"/>
</dbReference>
<evidence type="ECO:0008006" key="3">
    <source>
        <dbReference type="Google" id="ProtNLM"/>
    </source>
</evidence>
<protein>
    <recommendedName>
        <fullName evidence="3">PNPLA domain-containing protein</fullName>
    </recommendedName>
</protein>